<dbReference type="Proteomes" id="UP000664132">
    <property type="component" value="Unassembled WGS sequence"/>
</dbReference>
<dbReference type="EMBL" id="JAFJYH010000071">
    <property type="protein sequence ID" value="KAG4421119.1"/>
    <property type="molecule type" value="Genomic_DNA"/>
</dbReference>
<comment type="caution">
    <text evidence="2">The sequence shown here is derived from an EMBL/GenBank/DDBJ whole genome shotgun (WGS) entry which is preliminary data.</text>
</comment>
<feature type="compositionally biased region" description="Basic and acidic residues" evidence="1">
    <location>
        <begin position="1"/>
        <end position="11"/>
    </location>
</feature>
<accession>A0A8H7TK57</accession>
<evidence type="ECO:0000313" key="2">
    <source>
        <dbReference type="EMBL" id="KAG4421119.1"/>
    </source>
</evidence>
<sequence length="415" mass="47879">MAQDPRPEGLKSYHHNPPPGQYNIQSSDKPSNFQQQERPTFLTIPPEIRYQIYELLTHNREITMFSSWPTEQNKQIHPLNTSSLTCLRFTHPRLNTELTTFLSPAITLHSLNFAGYFHPPSTTFKIVMMKIDRSAWERTLNHNHFGAKRANPGALALGEVFGNRVFRECVRDVVVDWCEGVEYKGEGEGKRAEEGVGRLRIRSETWLDDKTKYHLLKGLSNAWGLCLGTCRCGESRQEGGTGDFVSDEDGSGTLVNHNEEEDGDEDTTPAAKTTPIRHCEERWPRLEWSFGGKDFTVQKNEWRVLPNMSENAWGWLVYPSINIFWPSSPPIWQDEEKEKGLIKMFQKSGSLDTEDDMYILGRMKREKVLKRRKELIRRWPNCGPSLDERFGLGLTDSEEDRRELETEAEMAREAE</sequence>
<evidence type="ECO:0000256" key="1">
    <source>
        <dbReference type="SAM" id="MobiDB-lite"/>
    </source>
</evidence>
<evidence type="ECO:0000313" key="3">
    <source>
        <dbReference type="Proteomes" id="UP000664132"/>
    </source>
</evidence>
<protein>
    <submittedName>
        <fullName evidence="2">Uncharacterized protein</fullName>
    </submittedName>
</protein>
<feature type="region of interest" description="Disordered" evidence="1">
    <location>
        <begin position="238"/>
        <end position="274"/>
    </location>
</feature>
<reference evidence="2" key="1">
    <citation type="submission" date="2021-02" db="EMBL/GenBank/DDBJ databases">
        <title>Genome sequence Cadophora malorum strain M34.</title>
        <authorList>
            <person name="Stefanovic E."/>
            <person name="Vu D."/>
            <person name="Scully C."/>
            <person name="Dijksterhuis J."/>
            <person name="Roader J."/>
            <person name="Houbraken J."/>
        </authorList>
    </citation>
    <scope>NUCLEOTIDE SEQUENCE</scope>
    <source>
        <strain evidence="2">M34</strain>
    </source>
</reference>
<proteinExistence type="predicted"/>
<dbReference type="AlphaFoldDB" id="A0A8H7TK57"/>
<name>A0A8H7TK57_9HELO</name>
<feature type="compositionally biased region" description="Polar residues" evidence="1">
    <location>
        <begin position="22"/>
        <end position="36"/>
    </location>
</feature>
<keyword evidence="3" id="KW-1185">Reference proteome</keyword>
<gene>
    <name evidence="2" type="ORF">IFR04_005762</name>
</gene>
<dbReference type="OrthoDB" id="10527457at2759"/>
<organism evidence="2 3">
    <name type="scientific">Cadophora malorum</name>
    <dbReference type="NCBI Taxonomy" id="108018"/>
    <lineage>
        <taxon>Eukaryota</taxon>
        <taxon>Fungi</taxon>
        <taxon>Dikarya</taxon>
        <taxon>Ascomycota</taxon>
        <taxon>Pezizomycotina</taxon>
        <taxon>Leotiomycetes</taxon>
        <taxon>Helotiales</taxon>
        <taxon>Ploettnerulaceae</taxon>
        <taxon>Cadophora</taxon>
    </lineage>
</organism>
<feature type="region of interest" description="Disordered" evidence="1">
    <location>
        <begin position="1"/>
        <end position="36"/>
    </location>
</feature>